<feature type="transmembrane region" description="Helical" evidence="8">
    <location>
        <begin position="225"/>
        <end position="246"/>
    </location>
</feature>
<dbReference type="GO" id="GO:0005886">
    <property type="term" value="C:plasma membrane"/>
    <property type="evidence" value="ECO:0007669"/>
    <property type="project" value="UniProtKB-SubCell"/>
</dbReference>
<evidence type="ECO:0000259" key="9">
    <source>
        <dbReference type="PROSITE" id="PS50850"/>
    </source>
</evidence>
<dbReference type="PRINTS" id="PR01036">
    <property type="entry name" value="TCRTETB"/>
</dbReference>
<dbReference type="SUPFAM" id="SSF103473">
    <property type="entry name" value="MFS general substrate transporter"/>
    <property type="match status" value="1"/>
</dbReference>
<dbReference type="Gene3D" id="1.20.1250.20">
    <property type="entry name" value="MFS general substrate transporter like domains"/>
    <property type="match status" value="1"/>
</dbReference>
<feature type="transmembrane region" description="Helical" evidence="8">
    <location>
        <begin position="168"/>
        <end position="188"/>
    </location>
</feature>
<evidence type="ECO:0000313" key="11">
    <source>
        <dbReference type="Proteomes" id="UP000031524"/>
    </source>
</evidence>
<dbReference type="InterPro" id="IPR011701">
    <property type="entry name" value="MFS"/>
</dbReference>
<dbReference type="CDD" id="cd17321">
    <property type="entry name" value="MFS_MMR_MDR_like"/>
    <property type="match status" value="1"/>
</dbReference>
<dbReference type="RefSeq" id="WP_040085544.1">
    <property type="nucleotide sequence ID" value="NZ_BCSU01000007.1"/>
</dbReference>
<name>A0A0B5D1Y9_9CORY</name>
<dbReference type="KEGG" id="chm:B842_05120"/>
<keyword evidence="5 8" id="KW-0812">Transmembrane</keyword>
<accession>A0A0B5D1Y9</accession>
<keyword evidence="11" id="KW-1185">Reference proteome</keyword>
<evidence type="ECO:0000256" key="8">
    <source>
        <dbReference type="SAM" id="Phobius"/>
    </source>
</evidence>
<dbReference type="NCBIfam" id="TIGR00711">
    <property type="entry name" value="efflux_EmrB"/>
    <property type="match status" value="1"/>
</dbReference>
<organism evidence="10 11">
    <name type="scientific">Corynebacterium humireducens NBRC 106098 = DSM 45392</name>
    <dbReference type="NCBI Taxonomy" id="1223515"/>
    <lineage>
        <taxon>Bacteria</taxon>
        <taxon>Bacillati</taxon>
        <taxon>Actinomycetota</taxon>
        <taxon>Actinomycetes</taxon>
        <taxon>Mycobacteriales</taxon>
        <taxon>Corynebacteriaceae</taxon>
        <taxon>Corynebacterium</taxon>
    </lineage>
</organism>
<evidence type="ECO:0000256" key="3">
    <source>
        <dbReference type="ARBA" id="ARBA00022448"/>
    </source>
</evidence>
<protein>
    <submittedName>
        <fullName evidence="10">Major facilitator superfamily permease</fullName>
    </submittedName>
</protein>
<dbReference type="OrthoDB" id="7375466at2"/>
<keyword evidence="6 8" id="KW-1133">Transmembrane helix</keyword>
<evidence type="ECO:0000256" key="6">
    <source>
        <dbReference type="ARBA" id="ARBA00022989"/>
    </source>
</evidence>
<feature type="transmembrane region" description="Helical" evidence="8">
    <location>
        <begin position="138"/>
        <end position="162"/>
    </location>
</feature>
<feature type="transmembrane region" description="Helical" evidence="8">
    <location>
        <begin position="266"/>
        <end position="289"/>
    </location>
</feature>
<dbReference type="EMBL" id="CP005286">
    <property type="protein sequence ID" value="AJE32875.1"/>
    <property type="molecule type" value="Genomic_DNA"/>
</dbReference>
<dbReference type="STRING" id="1223515.B842_05120"/>
<feature type="transmembrane region" description="Helical" evidence="8">
    <location>
        <begin position="51"/>
        <end position="68"/>
    </location>
</feature>
<evidence type="ECO:0000256" key="4">
    <source>
        <dbReference type="ARBA" id="ARBA00022475"/>
    </source>
</evidence>
<dbReference type="HOGENOM" id="CLU_000960_28_1_11"/>
<evidence type="ECO:0000256" key="7">
    <source>
        <dbReference type="ARBA" id="ARBA00023136"/>
    </source>
</evidence>
<feature type="transmembrane region" description="Helical" evidence="8">
    <location>
        <begin position="301"/>
        <end position="319"/>
    </location>
</feature>
<proteinExistence type="inferred from homology"/>
<sequence length="454" mass="47764">MPGNTVSRERSWRALAALCVGLFMTLLDQSLVAVALPQIRRDLDATLNQVVWVSAVYLLTFAVPLLVTGRLGDRFGQRRVYLTGMALFTLAALACAFAPTIEWLIALRAVQGLGGSLINPQPLSIINRIFPRERRGTAMGVWSAVAGSTGLFGPVIGGLLVGTVGWRAVFLFYVPLGLVSLFMVHRFVPRLPQAVARIDATSALVSLVAVLGVVFALQQGPEYAWAPWIWGVLLVGAVAFAVFVWLQRRTGEGALVPPALFAHHNFRLGIVAVSTLGFAVYSVNLPIMLYLQQGAGLSPQAAGFMLVPMGVLSVLLAPMAGRLTDRLPPGLISRAGFLALISGMVLFAAFMHLAAPVPLFLLPIVLLGAANALAWSPNSAITMRDLPVRLTGAGSGVYNTSRQVGAVLGAAALGAVMQTGEGTVSLGAAMGTAMLVPVGLLAVGLLAVSRFRAD</sequence>
<comment type="subcellular location">
    <subcellularLocation>
        <location evidence="1">Cell membrane</location>
        <topology evidence="1">Multi-pass membrane protein</topology>
    </subcellularLocation>
</comment>
<feature type="domain" description="Major facilitator superfamily (MFS) profile" evidence="9">
    <location>
        <begin position="14"/>
        <end position="454"/>
    </location>
</feature>
<comment type="similarity">
    <text evidence="2">Belongs to the major facilitator superfamily. EmrB family.</text>
</comment>
<feature type="transmembrane region" description="Helical" evidence="8">
    <location>
        <begin position="331"/>
        <end position="351"/>
    </location>
</feature>
<keyword evidence="4" id="KW-1003">Cell membrane</keyword>
<feature type="transmembrane region" description="Helical" evidence="8">
    <location>
        <begin position="200"/>
        <end position="219"/>
    </location>
</feature>
<feature type="transmembrane region" description="Helical" evidence="8">
    <location>
        <begin position="357"/>
        <end position="375"/>
    </location>
</feature>
<dbReference type="Proteomes" id="UP000031524">
    <property type="component" value="Chromosome"/>
</dbReference>
<dbReference type="PANTHER" id="PTHR42718">
    <property type="entry name" value="MAJOR FACILITATOR SUPERFAMILY MULTIDRUG TRANSPORTER MFSC"/>
    <property type="match status" value="1"/>
</dbReference>
<keyword evidence="3" id="KW-0813">Transport</keyword>
<dbReference type="InterPro" id="IPR036259">
    <property type="entry name" value="MFS_trans_sf"/>
</dbReference>
<reference evidence="10 11" key="1">
    <citation type="submission" date="2013-04" db="EMBL/GenBank/DDBJ databases">
        <title>Complete genome sequence of Corynebacterium humireducens DSM 45392(T), isolated from a wastewater-fed microbial fuel cell.</title>
        <authorList>
            <person name="Ruckert C."/>
            <person name="Albersmeier A."/>
            <person name="Kalinowski J."/>
        </authorList>
    </citation>
    <scope>NUCLEOTIDE SEQUENCE [LARGE SCALE GENOMIC DNA]</scope>
    <source>
        <strain evidence="11">MFC-5</strain>
    </source>
</reference>
<evidence type="ECO:0000256" key="2">
    <source>
        <dbReference type="ARBA" id="ARBA00008537"/>
    </source>
</evidence>
<dbReference type="Gene3D" id="1.20.1720.10">
    <property type="entry name" value="Multidrug resistance protein D"/>
    <property type="match status" value="1"/>
</dbReference>
<feature type="transmembrane region" description="Helical" evidence="8">
    <location>
        <begin position="396"/>
        <end position="416"/>
    </location>
</feature>
<feature type="transmembrane region" description="Helical" evidence="8">
    <location>
        <begin position="105"/>
        <end position="126"/>
    </location>
</feature>
<evidence type="ECO:0000256" key="5">
    <source>
        <dbReference type="ARBA" id="ARBA00022692"/>
    </source>
</evidence>
<evidence type="ECO:0000313" key="10">
    <source>
        <dbReference type="EMBL" id="AJE32875.1"/>
    </source>
</evidence>
<dbReference type="InterPro" id="IPR004638">
    <property type="entry name" value="EmrB-like"/>
</dbReference>
<dbReference type="FunFam" id="1.20.1720.10:FF:000021">
    <property type="entry name" value="Drug resistance transporter, EmrB/QacA subfamily"/>
    <property type="match status" value="1"/>
</dbReference>
<dbReference type="Pfam" id="PF07690">
    <property type="entry name" value="MFS_1"/>
    <property type="match status" value="1"/>
</dbReference>
<dbReference type="PROSITE" id="PS50850">
    <property type="entry name" value="MFS"/>
    <property type="match status" value="1"/>
</dbReference>
<gene>
    <name evidence="10" type="ORF">B842_05120</name>
</gene>
<dbReference type="PANTHER" id="PTHR42718:SF42">
    <property type="entry name" value="EXPORT PROTEIN"/>
    <property type="match status" value="1"/>
</dbReference>
<dbReference type="InterPro" id="IPR020846">
    <property type="entry name" value="MFS_dom"/>
</dbReference>
<dbReference type="GO" id="GO:0022857">
    <property type="term" value="F:transmembrane transporter activity"/>
    <property type="evidence" value="ECO:0007669"/>
    <property type="project" value="InterPro"/>
</dbReference>
<dbReference type="AlphaFoldDB" id="A0A0B5D1Y9"/>
<evidence type="ECO:0000256" key="1">
    <source>
        <dbReference type="ARBA" id="ARBA00004651"/>
    </source>
</evidence>
<feature type="transmembrane region" description="Helical" evidence="8">
    <location>
        <begin position="80"/>
        <end position="99"/>
    </location>
</feature>
<feature type="transmembrane region" description="Helical" evidence="8">
    <location>
        <begin position="428"/>
        <end position="448"/>
    </location>
</feature>
<keyword evidence="7 8" id="KW-0472">Membrane</keyword>